<keyword evidence="2" id="KW-1185">Reference proteome</keyword>
<protein>
    <submittedName>
        <fullName evidence="1">Uncharacterized protein</fullName>
    </submittedName>
</protein>
<dbReference type="EMBL" id="BAAAQA010000037">
    <property type="protein sequence ID" value="GAA2123726.1"/>
    <property type="molecule type" value="Genomic_DNA"/>
</dbReference>
<accession>A0ABP5JYB1</accession>
<sequence length="91" mass="9753">MDARTATVYIRHGTAHMQSPMAATLKTARTSRARAPTANAVAVGAARRKNNGNATTAAHQMLFPASIAPAVRKTREKMIPPPMSRALLMWG</sequence>
<organism evidence="1 2">
    <name type="scientific">Kocuria atrinae</name>
    <dbReference type="NCBI Taxonomy" id="592377"/>
    <lineage>
        <taxon>Bacteria</taxon>
        <taxon>Bacillati</taxon>
        <taxon>Actinomycetota</taxon>
        <taxon>Actinomycetes</taxon>
        <taxon>Micrococcales</taxon>
        <taxon>Micrococcaceae</taxon>
        <taxon>Kocuria</taxon>
    </lineage>
</organism>
<evidence type="ECO:0000313" key="2">
    <source>
        <dbReference type="Proteomes" id="UP001500166"/>
    </source>
</evidence>
<name>A0ABP5JYB1_9MICC</name>
<evidence type="ECO:0000313" key="1">
    <source>
        <dbReference type="EMBL" id="GAA2123726.1"/>
    </source>
</evidence>
<gene>
    <name evidence="1" type="ORF">GCM10009824_27720</name>
</gene>
<comment type="caution">
    <text evidence="1">The sequence shown here is derived from an EMBL/GenBank/DDBJ whole genome shotgun (WGS) entry which is preliminary data.</text>
</comment>
<dbReference type="Proteomes" id="UP001500166">
    <property type="component" value="Unassembled WGS sequence"/>
</dbReference>
<reference evidence="2" key="1">
    <citation type="journal article" date="2019" name="Int. J. Syst. Evol. Microbiol.">
        <title>The Global Catalogue of Microorganisms (GCM) 10K type strain sequencing project: providing services to taxonomists for standard genome sequencing and annotation.</title>
        <authorList>
            <consortium name="The Broad Institute Genomics Platform"/>
            <consortium name="The Broad Institute Genome Sequencing Center for Infectious Disease"/>
            <person name="Wu L."/>
            <person name="Ma J."/>
        </authorList>
    </citation>
    <scope>NUCLEOTIDE SEQUENCE [LARGE SCALE GENOMIC DNA]</scope>
    <source>
        <strain evidence="2">JCM 15914</strain>
    </source>
</reference>
<proteinExistence type="predicted"/>